<dbReference type="GO" id="GO:0004577">
    <property type="term" value="F:N-acetylglucosaminyldiphosphodolichol N-acetylglucosaminyltransferase activity"/>
    <property type="evidence" value="ECO:0007669"/>
    <property type="project" value="TreeGrafter"/>
</dbReference>
<keyword evidence="7 8" id="KW-0472">Membrane</keyword>
<dbReference type="SMR" id="A0A1I7RKP5"/>
<reference evidence="13" key="1">
    <citation type="submission" date="2016-11" db="UniProtKB">
        <authorList>
            <consortium name="WormBaseParasite"/>
        </authorList>
    </citation>
    <scope>IDENTIFICATION</scope>
</reference>
<evidence type="ECO:0000256" key="6">
    <source>
        <dbReference type="ARBA" id="ARBA00022989"/>
    </source>
</evidence>
<evidence type="ECO:0000313" key="11">
    <source>
        <dbReference type="Proteomes" id="UP000095284"/>
    </source>
</evidence>
<dbReference type="EMBL" id="CAJFDI010000006">
    <property type="protein sequence ID" value="CAD5235038.1"/>
    <property type="molecule type" value="Genomic_DNA"/>
</dbReference>
<keyword evidence="5" id="KW-0256">Endoplasmic reticulum</keyword>
<comment type="similarity">
    <text evidence="2">Belongs to the ALG14 family.</text>
</comment>
<evidence type="ECO:0000313" key="13">
    <source>
        <dbReference type="WBParaSite" id="BXY_0127900.1"/>
    </source>
</evidence>
<evidence type="ECO:0000256" key="2">
    <source>
        <dbReference type="ARBA" id="ARBA00009731"/>
    </source>
</evidence>
<dbReference type="Proteomes" id="UP000659654">
    <property type="component" value="Unassembled WGS sequence"/>
</dbReference>
<organism evidence="11 13">
    <name type="scientific">Bursaphelenchus xylophilus</name>
    <name type="common">Pinewood nematode worm</name>
    <name type="synonym">Aphelenchoides xylophilus</name>
    <dbReference type="NCBI Taxonomy" id="6326"/>
    <lineage>
        <taxon>Eukaryota</taxon>
        <taxon>Metazoa</taxon>
        <taxon>Ecdysozoa</taxon>
        <taxon>Nematoda</taxon>
        <taxon>Chromadorea</taxon>
        <taxon>Rhabditida</taxon>
        <taxon>Tylenchina</taxon>
        <taxon>Tylenchomorpha</taxon>
        <taxon>Aphelenchoidea</taxon>
        <taxon>Aphelenchoididae</taxon>
        <taxon>Bursaphelenchus</taxon>
    </lineage>
</organism>
<evidence type="ECO:0000313" key="9">
    <source>
        <dbReference type="EMBL" id="CAD5235038.1"/>
    </source>
</evidence>
<gene>
    <name evidence="9" type="ORF">BXYJ_LOCUS15129</name>
</gene>
<comment type="subcellular location">
    <subcellularLocation>
        <location evidence="1">Endoplasmic reticulum membrane</location>
        <topology evidence="1">Single-pass membrane protein</topology>
    </subcellularLocation>
</comment>
<keyword evidence="12" id="KW-1185">Reference proteome</keyword>
<dbReference type="GO" id="GO:0006488">
    <property type="term" value="P:dolichol-linked oligosaccharide biosynthetic process"/>
    <property type="evidence" value="ECO:0007669"/>
    <property type="project" value="InterPro"/>
</dbReference>
<dbReference type="PANTHER" id="PTHR12154:SF4">
    <property type="entry name" value="UDP-N-ACETYLGLUCOSAMINE TRANSFERASE SUBUNIT ALG14 HOMOLOG"/>
    <property type="match status" value="1"/>
</dbReference>
<evidence type="ECO:0000256" key="8">
    <source>
        <dbReference type="SAM" id="Phobius"/>
    </source>
</evidence>
<keyword evidence="4 8" id="KW-0812">Transmembrane</keyword>
<dbReference type="eggNOG" id="KOG3339">
    <property type="taxonomic scope" value="Eukaryota"/>
</dbReference>
<evidence type="ECO:0000256" key="4">
    <source>
        <dbReference type="ARBA" id="ARBA00022692"/>
    </source>
</evidence>
<keyword evidence="6 8" id="KW-1133">Transmembrane helix</keyword>
<evidence type="ECO:0000256" key="7">
    <source>
        <dbReference type="ARBA" id="ARBA00023136"/>
    </source>
</evidence>
<dbReference type="OrthoDB" id="17098at2759"/>
<dbReference type="PANTHER" id="PTHR12154">
    <property type="entry name" value="GLYCOSYL TRANSFERASE-RELATED"/>
    <property type="match status" value="1"/>
</dbReference>
<evidence type="ECO:0000256" key="3">
    <source>
        <dbReference type="ARBA" id="ARBA00017467"/>
    </source>
</evidence>
<evidence type="ECO:0000313" key="12">
    <source>
        <dbReference type="Proteomes" id="UP000659654"/>
    </source>
</evidence>
<name>A0A1I7RKP5_BURXY</name>
<sequence>MDVLTGLLAIIVGLFTFFVLLFLVLLALYVLHMSRRAPKRPKKLLAVMGSGGHTMEMISLLRLFTEEKEFPKRSYLYYDEASRKKIADFEKEQKNDNYEIFEVPRSREVGQSYFTSVFSTIKSILVIPALISGLNPDLLLCNGPGTCVPVAVITFMFNLLNIYDCRIVYVESICRVHTMSLTGLILYHLRLCDAFYVQWPQLQKKYPRSIYECKLV</sequence>
<reference evidence="10" key="2">
    <citation type="submission" date="2020-08" db="EMBL/GenBank/DDBJ databases">
        <authorList>
            <person name="Kikuchi T."/>
        </authorList>
    </citation>
    <scope>NUCLEOTIDE SEQUENCE</scope>
    <source>
        <strain evidence="9">Ka4C1</strain>
    </source>
</reference>
<evidence type="ECO:0000256" key="1">
    <source>
        <dbReference type="ARBA" id="ARBA00004389"/>
    </source>
</evidence>
<protein>
    <recommendedName>
        <fullName evidence="3">UDP-N-acetylglucosamine transferase subunit ALG14</fullName>
    </recommendedName>
</protein>
<evidence type="ECO:0000313" key="10">
    <source>
        <dbReference type="EMBL" id="CAG9131180.1"/>
    </source>
</evidence>
<evidence type="ECO:0000256" key="5">
    <source>
        <dbReference type="ARBA" id="ARBA00022824"/>
    </source>
</evidence>
<dbReference type="Pfam" id="PF08660">
    <property type="entry name" value="Alg14"/>
    <property type="match status" value="1"/>
</dbReference>
<dbReference type="Proteomes" id="UP000095284">
    <property type="component" value="Unplaced"/>
</dbReference>
<accession>A0A1I7RKP5</accession>
<dbReference type="InterPro" id="IPR013969">
    <property type="entry name" value="Oligosacch_biosynth_Alg14"/>
</dbReference>
<dbReference type="AlphaFoldDB" id="A0A1I7RKP5"/>
<proteinExistence type="inferred from homology"/>
<dbReference type="EMBL" id="CAJFCV020000006">
    <property type="protein sequence ID" value="CAG9131180.1"/>
    <property type="molecule type" value="Genomic_DNA"/>
</dbReference>
<dbReference type="WBParaSite" id="BXY_0127900.1">
    <property type="protein sequence ID" value="BXY_0127900.1"/>
    <property type="gene ID" value="BXY_0127900"/>
</dbReference>
<feature type="transmembrane region" description="Helical" evidence="8">
    <location>
        <begin position="6"/>
        <end position="32"/>
    </location>
</feature>
<dbReference type="Proteomes" id="UP000582659">
    <property type="component" value="Unassembled WGS sequence"/>
</dbReference>
<dbReference type="GO" id="GO:0043541">
    <property type="term" value="C:UDP-N-acetylglucosamine transferase complex"/>
    <property type="evidence" value="ECO:0007669"/>
    <property type="project" value="TreeGrafter"/>
</dbReference>
<dbReference type="Gene3D" id="3.40.50.2000">
    <property type="entry name" value="Glycogen Phosphorylase B"/>
    <property type="match status" value="1"/>
</dbReference>